<keyword evidence="3" id="KW-1185">Reference proteome</keyword>
<reference evidence="2 3" key="1">
    <citation type="submission" date="2024-02" db="EMBL/GenBank/DDBJ databases">
        <title>Full genome sequence of Sphingomonas kaistensis.</title>
        <authorList>
            <person name="Poletto B.L."/>
            <person name="Silva G."/>
            <person name="Galante D."/>
            <person name="Campos K.R."/>
            <person name="Santos M.B.N."/>
            <person name="Sacchi C.T."/>
        </authorList>
    </citation>
    <scope>NUCLEOTIDE SEQUENCE [LARGE SCALE GENOMIC DNA]</scope>
    <source>
        <strain evidence="2 3">MA4R</strain>
    </source>
</reference>
<accession>A0ABZ2G0F8</accession>
<sequence length="479" mass="49706">MRLFNSVAELRAQAAKLARETSNALKTAGDTLNGAKSYISTHQPAIATKTQQAILTAARVVESAGERLSASAETARSNHRIAPSANRNGKPGTAHQVESYILDVCTAAATFTQRVGERTIAASPAIGAAAGGAINGAAGALSGAFDAVAISQRHLEELYSRIRTASPAVRREIEGQSALIGKAQRERRKKDLLDLLTAGGVSLSFVAAHPSQTPPYVEEAFRLAYPGLAAAGETFSDAVYRLPPEDLVGLVSGVKGKLFELELLDHLNSGNLPEGLHAELPQSATQPGFDIQIIDESGRTVDVLQAKATESAAYVQDALQRYPGIDVTTTAEVHAQLVAMGVTENITNSGISENALEAAVSAAAGPINHLDAGDLIPSSIGLAVIALSTFMDGSLTVEQRSAEFGDRAAKASVAGTAAAAALAATGAWWIALAAGVGSRSLASLGDNKRQRYEMLKRVALSLEARNAALAVATWEKGAT</sequence>
<feature type="region of interest" description="Disordered" evidence="1">
    <location>
        <begin position="71"/>
        <end position="93"/>
    </location>
</feature>
<name>A0ABZ2G0F8_9SPHN</name>
<organism evidence="2 3">
    <name type="scientific">Sphingomonas kaistensis</name>
    <dbReference type="NCBI Taxonomy" id="298708"/>
    <lineage>
        <taxon>Bacteria</taxon>
        <taxon>Pseudomonadati</taxon>
        <taxon>Pseudomonadota</taxon>
        <taxon>Alphaproteobacteria</taxon>
        <taxon>Sphingomonadales</taxon>
        <taxon>Sphingomonadaceae</taxon>
        <taxon>Sphingomonas</taxon>
    </lineage>
</organism>
<evidence type="ECO:0000313" key="2">
    <source>
        <dbReference type="EMBL" id="WWM69468.1"/>
    </source>
</evidence>
<dbReference type="Proteomes" id="UP001382935">
    <property type="component" value="Chromosome"/>
</dbReference>
<evidence type="ECO:0000313" key="3">
    <source>
        <dbReference type="Proteomes" id="UP001382935"/>
    </source>
</evidence>
<gene>
    <name evidence="2" type="ORF">V6R86_01825</name>
</gene>
<dbReference type="EMBL" id="CP145607">
    <property type="protein sequence ID" value="WWM69468.1"/>
    <property type="molecule type" value="Genomic_DNA"/>
</dbReference>
<proteinExistence type="predicted"/>
<dbReference type="RefSeq" id="WP_338501540.1">
    <property type="nucleotide sequence ID" value="NZ_CP145607.1"/>
</dbReference>
<evidence type="ECO:0000256" key="1">
    <source>
        <dbReference type="SAM" id="MobiDB-lite"/>
    </source>
</evidence>
<protein>
    <submittedName>
        <fullName evidence="2">Uncharacterized protein</fullName>
    </submittedName>
</protein>